<dbReference type="Proteomes" id="UP001501126">
    <property type="component" value="Unassembled WGS sequence"/>
</dbReference>
<accession>A0ABP3Y0L4</accession>
<evidence type="ECO:0000313" key="1">
    <source>
        <dbReference type="EMBL" id="GAA0874133.1"/>
    </source>
</evidence>
<name>A0ABP3Y0L4_9FLAO</name>
<evidence type="ECO:0000313" key="2">
    <source>
        <dbReference type="Proteomes" id="UP001501126"/>
    </source>
</evidence>
<comment type="caution">
    <text evidence="1">The sequence shown here is derived from an EMBL/GenBank/DDBJ whole genome shotgun (WGS) entry which is preliminary data.</text>
</comment>
<dbReference type="EMBL" id="BAAAFH010000003">
    <property type="protein sequence ID" value="GAA0874133.1"/>
    <property type="molecule type" value="Genomic_DNA"/>
</dbReference>
<organism evidence="1 2">
    <name type="scientific">Wandonia haliotis</name>
    <dbReference type="NCBI Taxonomy" id="574963"/>
    <lineage>
        <taxon>Bacteria</taxon>
        <taxon>Pseudomonadati</taxon>
        <taxon>Bacteroidota</taxon>
        <taxon>Flavobacteriia</taxon>
        <taxon>Flavobacteriales</taxon>
        <taxon>Crocinitomicaceae</taxon>
        <taxon>Wandonia</taxon>
    </lineage>
</organism>
<sequence length="170" mass="19131">MLVVEKSSFVKKGEINLLFFDGYCCKFDKKENMKARSVLVAGLMGVLSLTACNKEKVTVDNTKEIINEGEWKVTYFEDNGENETYYFDGYVFTFNDNGTVVAVNGSQSVSGSWSVKKDDGHVELDLTFPATANFDELDDDWHVVEQTTSKVVLEDPDDDGPTDYLTFEKI</sequence>
<evidence type="ECO:0008006" key="3">
    <source>
        <dbReference type="Google" id="ProtNLM"/>
    </source>
</evidence>
<protein>
    <recommendedName>
        <fullName evidence="3">Lipocalin-like domain-containing protein</fullName>
    </recommendedName>
</protein>
<gene>
    <name evidence="1" type="ORF">GCM10009118_05410</name>
</gene>
<keyword evidence="2" id="KW-1185">Reference proteome</keyword>
<reference evidence="2" key="1">
    <citation type="journal article" date="2019" name="Int. J. Syst. Evol. Microbiol.">
        <title>The Global Catalogue of Microorganisms (GCM) 10K type strain sequencing project: providing services to taxonomists for standard genome sequencing and annotation.</title>
        <authorList>
            <consortium name="The Broad Institute Genomics Platform"/>
            <consortium name="The Broad Institute Genome Sequencing Center for Infectious Disease"/>
            <person name="Wu L."/>
            <person name="Ma J."/>
        </authorList>
    </citation>
    <scope>NUCLEOTIDE SEQUENCE [LARGE SCALE GENOMIC DNA]</scope>
    <source>
        <strain evidence="2">JCM 16083</strain>
    </source>
</reference>
<proteinExistence type="predicted"/>